<dbReference type="OrthoDB" id="125215at2157"/>
<keyword evidence="1" id="KW-1133">Transmembrane helix</keyword>
<feature type="transmembrane region" description="Helical" evidence="1">
    <location>
        <begin position="12"/>
        <end position="36"/>
    </location>
</feature>
<keyword evidence="1" id="KW-0472">Membrane</keyword>
<sequence>MWDEGRRAQTPIDFAVGASVFLLTLAFVVAFVPTVFDPFSGAATASPVVSDRVAAGLAGDLLAASPTEPGVLSPACTAAFFEGNATLGNVSGCPDGVDDDAATQFGLDEEVLVVIHALNESAPTGNASSTVAVETRHASRDVTLNRTTDDPSGLARRDVSVSQRVVSIDGDQYRLTVRVW</sequence>
<keyword evidence="3" id="KW-1185">Reference proteome</keyword>
<evidence type="ECO:0000313" key="3">
    <source>
        <dbReference type="Proteomes" id="UP000222824"/>
    </source>
</evidence>
<dbReference type="RefSeq" id="WP_099256383.1">
    <property type="nucleotide sequence ID" value="NZ_NHOA01000139.1"/>
</dbReference>
<evidence type="ECO:0000313" key="2">
    <source>
        <dbReference type="EMBL" id="PHQ37849.1"/>
    </source>
</evidence>
<comment type="caution">
    <text evidence="2">The sequence shown here is derived from an EMBL/GenBank/DDBJ whole genome shotgun (WGS) entry which is preliminary data.</text>
</comment>
<dbReference type="AlphaFoldDB" id="A0A2G1WG62"/>
<dbReference type="EMBL" id="NHOA01000139">
    <property type="protein sequence ID" value="PHQ37849.1"/>
    <property type="molecule type" value="Genomic_DNA"/>
</dbReference>
<dbReference type="InterPro" id="IPR056613">
    <property type="entry name" value="DUF7287"/>
</dbReference>
<organism evidence="2 3">
    <name type="scientific">Halorubrum persicum</name>
    <dbReference type="NCBI Taxonomy" id="1383844"/>
    <lineage>
        <taxon>Archaea</taxon>
        <taxon>Methanobacteriati</taxon>
        <taxon>Methanobacteriota</taxon>
        <taxon>Stenosarchaea group</taxon>
        <taxon>Halobacteria</taxon>
        <taxon>Halobacteriales</taxon>
        <taxon>Haloferacaceae</taxon>
        <taxon>Halorubrum</taxon>
    </lineage>
</organism>
<evidence type="ECO:0000256" key="1">
    <source>
        <dbReference type="SAM" id="Phobius"/>
    </source>
</evidence>
<reference evidence="2 3" key="1">
    <citation type="journal article" date="2014" name="Front. Microbiol.">
        <title>Population and genomic analysis of the genus Halorubrum.</title>
        <authorList>
            <person name="Fullmer M.S."/>
            <person name="Soucy S.M."/>
            <person name="Swithers K.S."/>
            <person name="Makkay A.M."/>
            <person name="Wheeler R."/>
            <person name="Ventosa A."/>
            <person name="Gogarten J.P."/>
            <person name="Papke R.T."/>
        </authorList>
    </citation>
    <scope>NUCLEOTIDE SEQUENCE [LARGE SCALE GENOMIC DNA]</scope>
    <source>
        <strain evidence="2 3">C49</strain>
    </source>
</reference>
<name>A0A2G1WG62_9EURY</name>
<protein>
    <submittedName>
        <fullName evidence="2">Uncharacterized protein</fullName>
    </submittedName>
</protein>
<keyword evidence="1" id="KW-0812">Transmembrane</keyword>
<gene>
    <name evidence="2" type="ORF">DJ69_15070</name>
</gene>
<proteinExistence type="predicted"/>
<dbReference type="Proteomes" id="UP000222824">
    <property type="component" value="Unassembled WGS sequence"/>
</dbReference>
<dbReference type="Pfam" id="PF23958">
    <property type="entry name" value="DUF7287"/>
    <property type="match status" value="1"/>
</dbReference>
<accession>A0A2G1WG62</accession>